<reference evidence="3 4" key="1">
    <citation type="submission" date="2018-08" db="EMBL/GenBank/DDBJ databases">
        <title>Complete genome sequencing of Blastochloris tepida GI.</title>
        <authorList>
            <person name="Tsukatani Y."/>
            <person name="Mori H."/>
        </authorList>
    </citation>
    <scope>NUCLEOTIDE SEQUENCE [LARGE SCALE GENOMIC DNA]</scope>
    <source>
        <strain evidence="3 4">GI</strain>
    </source>
</reference>
<dbReference type="InterPro" id="IPR056079">
    <property type="entry name" value="DUF7662"/>
</dbReference>
<keyword evidence="4" id="KW-1185">Reference proteome</keyword>
<feature type="region of interest" description="Disordered" evidence="1">
    <location>
        <begin position="76"/>
        <end position="149"/>
    </location>
</feature>
<gene>
    <name evidence="3" type="ORF">BLTE_33710</name>
</gene>
<name>A0A348G553_9HYPH</name>
<dbReference type="KEGG" id="blag:BLTE_33710"/>
<evidence type="ECO:0000259" key="2">
    <source>
        <dbReference type="Pfam" id="PF24698"/>
    </source>
</evidence>
<evidence type="ECO:0000313" key="4">
    <source>
        <dbReference type="Proteomes" id="UP000266934"/>
    </source>
</evidence>
<feature type="compositionally biased region" description="Low complexity" evidence="1">
    <location>
        <begin position="83"/>
        <end position="112"/>
    </location>
</feature>
<protein>
    <recommendedName>
        <fullName evidence="2">DUF7662 domain-containing protein</fullName>
    </recommendedName>
</protein>
<evidence type="ECO:0000313" key="3">
    <source>
        <dbReference type="EMBL" id="BBF94686.1"/>
    </source>
</evidence>
<evidence type="ECO:0000256" key="1">
    <source>
        <dbReference type="SAM" id="MobiDB-lite"/>
    </source>
</evidence>
<dbReference type="Pfam" id="PF24698">
    <property type="entry name" value="DUF7662"/>
    <property type="match status" value="1"/>
</dbReference>
<sequence length="149" mass="16368">MSRYEPLRRYLAGSSAADLPMTFPEIERILGRPLPDSSRRHRAWWSNNPTNNVMTRAWLDAGYETSEVDMAKERLVFRRKRGSPSASGSTSPTPSGSHAPQAGAASESAGSQPRRHPLFGILKGKFTLAPGTDLTQPADPDWGKELYGD</sequence>
<organism evidence="3 4">
    <name type="scientific">Blastochloris tepida</name>
    <dbReference type="NCBI Taxonomy" id="2233851"/>
    <lineage>
        <taxon>Bacteria</taxon>
        <taxon>Pseudomonadati</taxon>
        <taxon>Pseudomonadota</taxon>
        <taxon>Alphaproteobacteria</taxon>
        <taxon>Hyphomicrobiales</taxon>
        <taxon>Blastochloridaceae</taxon>
        <taxon>Blastochloris</taxon>
    </lineage>
</organism>
<dbReference type="EMBL" id="AP018907">
    <property type="protein sequence ID" value="BBF94686.1"/>
    <property type="molecule type" value="Genomic_DNA"/>
</dbReference>
<dbReference type="AlphaFoldDB" id="A0A348G553"/>
<dbReference type="Proteomes" id="UP000266934">
    <property type="component" value="Chromosome"/>
</dbReference>
<accession>A0A348G553</accession>
<proteinExistence type="predicted"/>
<feature type="domain" description="DUF7662" evidence="2">
    <location>
        <begin position="4"/>
        <end position="79"/>
    </location>
</feature>